<dbReference type="InterPro" id="IPR011067">
    <property type="entry name" value="Plasmid_toxin/cell-grow_inhib"/>
</dbReference>
<dbReference type="GO" id="GO:0003677">
    <property type="term" value="F:DNA binding"/>
    <property type="evidence" value="ECO:0007669"/>
    <property type="project" value="InterPro"/>
</dbReference>
<organism evidence="1 2">
    <name type="scientific">Helicobacter macacae MIT 99-5501</name>
    <dbReference type="NCBI Taxonomy" id="1357400"/>
    <lineage>
        <taxon>Bacteria</taxon>
        <taxon>Pseudomonadati</taxon>
        <taxon>Campylobacterota</taxon>
        <taxon>Epsilonproteobacteria</taxon>
        <taxon>Campylobacterales</taxon>
        <taxon>Helicobacteraceae</taxon>
        <taxon>Helicobacter</taxon>
    </lineage>
</organism>
<dbReference type="PANTHER" id="PTHR33988">
    <property type="entry name" value="ENDORIBONUCLEASE MAZF-RELATED"/>
    <property type="match status" value="1"/>
</dbReference>
<dbReference type="OrthoDB" id="9793906at2"/>
<evidence type="ECO:0008006" key="3">
    <source>
        <dbReference type="Google" id="ProtNLM"/>
    </source>
</evidence>
<gene>
    <name evidence="1" type="ORF">HMPREF2086_01459</name>
</gene>
<name>V8C7I5_9HELI</name>
<keyword evidence="2" id="KW-1185">Reference proteome</keyword>
<comment type="caution">
    <text evidence="1">The sequence shown here is derived from an EMBL/GenBank/DDBJ whole genome shotgun (WGS) entry which is preliminary data.</text>
</comment>
<dbReference type="InterPro" id="IPR003477">
    <property type="entry name" value="PemK-like"/>
</dbReference>
<dbReference type="HOGENOM" id="CLU_121823_2_3_7"/>
<dbReference type="GO" id="GO:0004521">
    <property type="term" value="F:RNA endonuclease activity"/>
    <property type="evidence" value="ECO:0007669"/>
    <property type="project" value="TreeGrafter"/>
</dbReference>
<dbReference type="AlphaFoldDB" id="V8C7I5"/>
<dbReference type="RefSeq" id="WP_023928194.1">
    <property type="nucleotide sequence ID" value="NZ_KI669455.1"/>
</dbReference>
<accession>V8C7I5</accession>
<protein>
    <recommendedName>
        <fullName evidence="3">mRNA interferase</fullName>
    </recommendedName>
</protein>
<dbReference type="PATRIC" id="fig|1357400.3.peg.1951"/>
<dbReference type="PANTHER" id="PTHR33988:SF3">
    <property type="entry name" value="ENDORIBONUCLEASE TOXIN CHPB-RELATED"/>
    <property type="match status" value="1"/>
</dbReference>
<dbReference type="EMBL" id="AZJI01000006">
    <property type="protein sequence ID" value="ETD23012.1"/>
    <property type="molecule type" value="Genomic_DNA"/>
</dbReference>
<dbReference type="eggNOG" id="COG2337">
    <property type="taxonomic scope" value="Bacteria"/>
</dbReference>
<dbReference type="NCBIfam" id="NF007386">
    <property type="entry name" value="PRK09907.1"/>
    <property type="match status" value="1"/>
</dbReference>
<dbReference type="GO" id="GO:0006402">
    <property type="term" value="P:mRNA catabolic process"/>
    <property type="evidence" value="ECO:0007669"/>
    <property type="project" value="TreeGrafter"/>
</dbReference>
<dbReference type="STRING" id="1357400.HMPREF2086_01459"/>
<reference evidence="1 2" key="1">
    <citation type="journal article" date="2014" name="Genome Announc.">
        <title>Draft genome sequences of six enterohepatic helicobacter species isolated from humans and one from rhesus macaques.</title>
        <authorList>
            <person name="Shen Z."/>
            <person name="Sheh A."/>
            <person name="Young S.K."/>
            <person name="Abouelliel A."/>
            <person name="Ward D.V."/>
            <person name="Earl A.M."/>
            <person name="Fox J.G."/>
        </authorList>
    </citation>
    <scope>NUCLEOTIDE SEQUENCE [LARGE SCALE GENOMIC DNA]</scope>
    <source>
        <strain evidence="1 2">MIT 99-5501</strain>
    </source>
</reference>
<dbReference type="GO" id="GO:0016075">
    <property type="term" value="P:rRNA catabolic process"/>
    <property type="evidence" value="ECO:0007669"/>
    <property type="project" value="TreeGrafter"/>
</dbReference>
<proteinExistence type="predicted"/>
<dbReference type="Gene3D" id="2.30.30.110">
    <property type="match status" value="1"/>
</dbReference>
<dbReference type="Pfam" id="PF02452">
    <property type="entry name" value="PemK_toxin"/>
    <property type="match status" value="1"/>
</dbReference>
<dbReference type="Proteomes" id="UP000018731">
    <property type="component" value="Unassembled WGS sequence"/>
</dbReference>
<evidence type="ECO:0000313" key="2">
    <source>
        <dbReference type="Proteomes" id="UP000018731"/>
    </source>
</evidence>
<sequence>MPSRTPKAPTKTYTPKRGDIIWLDFDPRSGHEQGGMRPALVLSPEEYNSKSGLCLAMPITSKVKGYPFEIALKSKKIDGVILSDHIKSLDFRARNARFCDKIDSDTLQCALHKLSLLLF</sequence>
<evidence type="ECO:0000313" key="1">
    <source>
        <dbReference type="EMBL" id="ETD23012.1"/>
    </source>
</evidence>
<dbReference type="SUPFAM" id="SSF50118">
    <property type="entry name" value="Cell growth inhibitor/plasmid maintenance toxic component"/>
    <property type="match status" value="1"/>
</dbReference>